<dbReference type="Proteomes" id="UP000629468">
    <property type="component" value="Unassembled WGS sequence"/>
</dbReference>
<dbReference type="EMBL" id="JABXXO010000016">
    <property type="protein sequence ID" value="KAF7759945.1"/>
    <property type="molecule type" value="Genomic_DNA"/>
</dbReference>
<sequence length="215" mass="24370">MLYLPTIYGYSPNPTDDKPIVLPDVTVKEFKSLLRFFYAMKSPIPTKKLLVDVLAFEQDEKLALLRIAHKFVFDNIFEYICGEFEPGSFPVADRVCVGDKYGLKNWLSSAYKTTLERTPDQKLSFEEADALGLKRTVRVLEAKNSILHEARVDDLKNVQSTVASRCKKKYRYDSEDDDMAVPMTLSCSCCTQQMNDISVGNMENAVARAVENLLS</sequence>
<evidence type="ECO:0000313" key="1">
    <source>
        <dbReference type="EMBL" id="KAF7759945.1"/>
    </source>
</evidence>
<proteinExistence type="predicted"/>
<dbReference type="AlphaFoldDB" id="A0A8H7C0T1"/>
<reference evidence="1 2" key="1">
    <citation type="journal article" name="Sci. Rep.">
        <title>Telomere-to-telomere assembled and centromere annotated genomes of the two main subspecies of the button mushroom Agaricus bisporus reveal especially polymorphic chromosome ends.</title>
        <authorList>
            <person name="Sonnenberg A.S.M."/>
            <person name="Sedaghat-Telgerd N."/>
            <person name="Lavrijssen B."/>
            <person name="Ohm R.A."/>
            <person name="Hendrickx P.M."/>
            <person name="Scholtmeijer K."/>
            <person name="Baars J.J.P."/>
            <person name="van Peer A."/>
        </authorList>
    </citation>
    <scope>NUCLEOTIDE SEQUENCE [LARGE SCALE GENOMIC DNA]</scope>
    <source>
        <strain evidence="1 2">H119_p4</strain>
    </source>
</reference>
<protein>
    <recommendedName>
        <fullName evidence="3">BTB domain-containing protein</fullName>
    </recommendedName>
</protein>
<organism evidence="1 2">
    <name type="scientific">Agaricus bisporus var. burnettii</name>
    <dbReference type="NCBI Taxonomy" id="192524"/>
    <lineage>
        <taxon>Eukaryota</taxon>
        <taxon>Fungi</taxon>
        <taxon>Dikarya</taxon>
        <taxon>Basidiomycota</taxon>
        <taxon>Agaricomycotina</taxon>
        <taxon>Agaricomycetes</taxon>
        <taxon>Agaricomycetidae</taxon>
        <taxon>Agaricales</taxon>
        <taxon>Agaricineae</taxon>
        <taxon>Agaricaceae</taxon>
        <taxon>Agaricus</taxon>
    </lineage>
</organism>
<evidence type="ECO:0000313" key="2">
    <source>
        <dbReference type="Proteomes" id="UP000629468"/>
    </source>
</evidence>
<name>A0A8H7C0T1_AGABI</name>
<accession>A0A8H7C0T1</accession>
<gene>
    <name evidence="1" type="ORF">Agabi119p4_11640</name>
</gene>
<comment type="caution">
    <text evidence="1">The sequence shown here is derived from an EMBL/GenBank/DDBJ whole genome shotgun (WGS) entry which is preliminary data.</text>
</comment>
<evidence type="ECO:0008006" key="3">
    <source>
        <dbReference type="Google" id="ProtNLM"/>
    </source>
</evidence>